<evidence type="ECO:0000256" key="5">
    <source>
        <dbReference type="SAM" id="MobiDB-lite"/>
    </source>
</evidence>
<feature type="transmembrane region" description="Helical" evidence="6">
    <location>
        <begin position="306"/>
        <end position="324"/>
    </location>
</feature>
<gene>
    <name evidence="8" type="ORF">JMJ77_015368</name>
</gene>
<feature type="domain" description="Major facilitator superfamily (MFS) profile" evidence="7">
    <location>
        <begin position="90"/>
        <end position="570"/>
    </location>
</feature>
<evidence type="ECO:0000256" key="1">
    <source>
        <dbReference type="ARBA" id="ARBA00004141"/>
    </source>
</evidence>
<dbReference type="InterPro" id="IPR011701">
    <property type="entry name" value="MFS"/>
</dbReference>
<dbReference type="Pfam" id="PF07690">
    <property type="entry name" value="MFS_1"/>
    <property type="match status" value="1"/>
</dbReference>
<keyword evidence="4 6" id="KW-0472">Membrane</keyword>
<evidence type="ECO:0000256" key="4">
    <source>
        <dbReference type="ARBA" id="ARBA00023136"/>
    </source>
</evidence>
<dbReference type="PROSITE" id="PS50850">
    <property type="entry name" value="MFS"/>
    <property type="match status" value="1"/>
</dbReference>
<dbReference type="SUPFAM" id="SSF51735">
    <property type="entry name" value="NAD(P)-binding Rossmann-fold domains"/>
    <property type="match status" value="1"/>
</dbReference>
<name>A0A9P7UFV3_9PEZI</name>
<feature type="transmembrane region" description="Helical" evidence="6">
    <location>
        <begin position="155"/>
        <end position="173"/>
    </location>
</feature>
<feature type="region of interest" description="Disordered" evidence="5">
    <location>
        <begin position="1"/>
        <end position="56"/>
    </location>
</feature>
<dbReference type="SUPFAM" id="SSF103473">
    <property type="entry name" value="MFS general substrate transporter"/>
    <property type="match status" value="1"/>
</dbReference>
<evidence type="ECO:0000259" key="7">
    <source>
        <dbReference type="PROSITE" id="PS50850"/>
    </source>
</evidence>
<evidence type="ECO:0000313" key="8">
    <source>
        <dbReference type="EMBL" id="KAG7047155.1"/>
    </source>
</evidence>
<dbReference type="PANTHER" id="PTHR23502:SF64">
    <property type="entry name" value="TRANSPORTER, PUTATIVE (AFU_ORTHOLOGUE AFUA_3G11760)-RELATED"/>
    <property type="match status" value="1"/>
</dbReference>
<dbReference type="EMBL" id="JAESDN010000008">
    <property type="protein sequence ID" value="KAG7047155.1"/>
    <property type="molecule type" value="Genomic_DNA"/>
</dbReference>
<dbReference type="Gene3D" id="3.90.25.10">
    <property type="entry name" value="UDP-galactose 4-epimerase, domain 1"/>
    <property type="match status" value="1"/>
</dbReference>
<protein>
    <submittedName>
        <fullName evidence="8">MFS general substrate transporter</fullName>
    </submittedName>
</protein>
<keyword evidence="3 6" id="KW-1133">Transmembrane helix</keyword>
<sequence length="789" mass="87200">MAIDSSIHEQGDSSQRTSSDRRDDDIEEYADIIPAKSKTAKGDDSSQPGLTKLPSGVLNYQDDPVARHQSNVEVPYEIYNRFSKHRKHITVAVISWCGLLSPISSTAVLSALPEVAAEYKTSGDIISLSNALYLVFMAISPCFWGPLSQVYGRKWTCMVTASLFLGCSIGTALSPNVPAFFVFRILTAFAGTSFLVTGPAVIGDLYHPTERATAMGWFLSGTLIGPTIGPVLGGIIVTYTSWRAIFWLQTALAGVGVGGAILFMPETLQELKKADLEGLAFSRKVSVLWGMTNPVRVVRLFKFPNLILVAIASGSLVWNMYGMLTPIRYVLNPRFSLTSPAQSGLFYLAPGCGYLAGTLVGGRYADYTVRRWIAERHGRRISEDRLRSCLPFLGAVLPGCMLIYGWTVQQRVGGIAVPVVFMFLGGVSQLFCFPSLNTYCLDVIQGRSAEVIAGNFMTVSFNPFATYSRDEERSDDIMANKIKVAIAGATGNTGSSIVNALLKSPELFEVTALSRPTSIKKPELIDFTKRGVDVKAIELDGPIEAISGVLTNMDVVISCLTLFTFQEEMNLIEASSKAKVGRYIPSFWGPACAPRGVMMLRDKKQEFVDRIWDLHLPYTIIDVGWWYQLTLPAVPSGRFRPMVEDYCTTRVIGDGNTRWALTNNRDIGNFVSRIIADQRTLNKMVFAYGEVMTQNEAFDVLEKVSGETLTREFITKEEVQGVISRARTGKDIVINPKVGMAEYRNLLGIRGENTPEYARYLGYLDARELYPDVEFTSFENYVRDILQTV</sequence>
<feature type="compositionally biased region" description="Basic and acidic residues" evidence="5">
    <location>
        <begin position="1"/>
        <end position="11"/>
    </location>
</feature>
<dbReference type="GO" id="GO:0022857">
    <property type="term" value="F:transmembrane transporter activity"/>
    <property type="evidence" value="ECO:0007669"/>
    <property type="project" value="InterPro"/>
</dbReference>
<dbReference type="InterPro" id="IPR036291">
    <property type="entry name" value="NAD(P)-bd_dom_sf"/>
</dbReference>
<comment type="subcellular location">
    <subcellularLocation>
        <location evidence="1">Membrane</location>
        <topology evidence="1">Multi-pass membrane protein</topology>
    </subcellularLocation>
</comment>
<dbReference type="InterPro" id="IPR020846">
    <property type="entry name" value="MFS_dom"/>
</dbReference>
<feature type="transmembrane region" description="Helical" evidence="6">
    <location>
        <begin position="386"/>
        <end position="406"/>
    </location>
</feature>
<dbReference type="Pfam" id="PF05368">
    <property type="entry name" value="NmrA"/>
    <property type="match status" value="1"/>
</dbReference>
<feature type="transmembrane region" description="Helical" evidence="6">
    <location>
        <begin position="412"/>
        <end position="433"/>
    </location>
</feature>
<feature type="transmembrane region" description="Helical" evidence="6">
    <location>
        <begin position="89"/>
        <end position="113"/>
    </location>
</feature>
<proteinExistence type="predicted"/>
<reference evidence="8" key="1">
    <citation type="submission" date="2021-05" db="EMBL/GenBank/DDBJ databases">
        <title>Comparative genomics of three Colletotrichum scovillei strains and genetic complementation revealed genes involved fungal growth and virulence on chili pepper.</title>
        <authorList>
            <person name="Hsieh D.-K."/>
            <person name="Chuang S.-C."/>
            <person name="Chen C.-Y."/>
            <person name="Chao Y.-T."/>
            <person name="Lu M.-Y.J."/>
            <person name="Lee M.-H."/>
            <person name="Shih M.-C."/>
        </authorList>
    </citation>
    <scope>NUCLEOTIDE SEQUENCE</scope>
    <source>
        <strain evidence="8">Coll-153</strain>
    </source>
</reference>
<dbReference type="GO" id="GO:0005886">
    <property type="term" value="C:plasma membrane"/>
    <property type="evidence" value="ECO:0007669"/>
    <property type="project" value="TreeGrafter"/>
</dbReference>
<feature type="transmembrane region" description="Helical" evidence="6">
    <location>
        <begin position="344"/>
        <end position="365"/>
    </location>
</feature>
<evidence type="ECO:0000313" key="9">
    <source>
        <dbReference type="Proteomes" id="UP000699042"/>
    </source>
</evidence>
<keyword evidence="2 6" id="KW-0812">Transmembrane</keyword>
<feature type="transmembrane region" description="Helical" evidence="6">
    <location>
        <begin position="245"/>
        <end position="264"/>
    </location>
</feature>
<dbReference type="PANTHER" id="PTHR23502">
    <property type="entry name" value="MAJOR FACILITATOR SUPERFAMILY"/>
    <property type="match status" value="1"/>
</dbReference>
<accession>A0A9P7UFV3</accession>
<feature type="transmembrane region" description="Helical" evidence="6">
    <location>
        <begin position="125"/>
        <end position="143"/>
    </location>
</feature>
<dbReference type="Proteomes" id="UP000699042">
    <property type="component" value="Unassembled WGS sequence"/>
</dbReference>
<dbReference type="AlphaFoldDB" id="A0A9P7UFV3"/>
<keyword evidence="9" id="KW-1185">Reference proteome</keyword>
<dbReference type="Gene3D" id="3.40.50.720">
    <property type="entry name" value="NAD(P)-binding Rossmann-like Domain"/>
    <property type="match status" value="1"/>
</dbReference>
<comment type="caution">
    <text evidence="8">The sequence shown here is derived from an EMBL/GenBank/DDBJ whole genome shotgun (WGS) entry which is preliminary data.</text>
</comment>
<organism evidence="8 9">
    <name type="scientific">Colletotrichum scovillei</name>
    <dbReference type="NCBI Taxonomy" id="1209932"/>
    <lineage>
        <taxon>Eukaryota</taxon>
        <taxon>Fungi</taxon>
        <taxon>Dikarya</taxon>
        <taxon>Ascomycota</taxon>
        <taxon>Pezizomycotina</taxon>
        <taxon>Sordariomycetes</taxon>
        <taxon>Hypocreomycetidae</taxon>
        <taxon>Glomerellales</taxon>
        <taxon>Glomerellaceae</taxon>
        <taxon>Colletotrichum</taxon>
        <taxon>Colletotrichum acutatum species complex</taxon>
    </lineage>
</organism>
<evidence type="ECO:0000256" key="3">
    <source>
        <dbReference type="ARBA" id="ARBA00022989"/>
    </source>
</evidence>
<dbReference type="Gene3D" id="1.20.1250.20">
    <property type="entry name" value="MFS general substrate transporter like domains"/>
    <property type="match status" value="1"/>
</dbReference>
<dbReference type="InterPro" id="IPR036259">
    <property type="entry name" value="MFS_trans_sf"/>
</dbReference>
<evidence type="ECO:0000256" key="2">
    <source>
        <dbReference type="ARBA" id="ARBA00022692"/>
    </source>
</evidence>
<dbReference type="InterPro" id="IPR008030">
    <property type="entry name" value="NmrA-like"/>
</dbReference>
<feature type="transmembrane region" description="Helical" evidence="6">
    <location>
        <begin position="214"/>
        <end position="239"/>
    </location>
</feature>
<feature type="transmembrane region" description="Helical" evidence="6">
    <location>
        <begin position="179"/>
        <end position="202"/>
    </location>
</feature>
<evidence type="ECO:0000256" key="6">
    <source>
        <dbReference type="SAM" id="Phobius"/>
    </source>
</evidence>